<evidence type="ECO:0000313" key="1">
    <source>
        <dbReference type="EMBL" id="KAK6789669.1"/>
    </source>
</evidence>
<protein>
    <submittedName>
        <fullName evidence="1">Uncharacterized protein</fullName>
    </submittedName>
</protein>
<proteinExistence type="predicted"/>
<dbReference type="AlphaFoldDB" id="A0AAN8YE10"/>
<reference evidence="1 2" key="1">
    <citation type="submission" date="2024-02" db="EMBL/GenBank/DDBJ databases">
        <title>de novo genome assembly of Solanum bulbocastanum strain 11H21.</title>
        <authorList>
            <person name="Hosaka A.J."/>
        </authorList>
    </citation>
    <scope>NUCLEOTIDE SEQUENCE [LARGE SCALE GENOMIC DNA]</scope>
    <source>
        <tissue evidence="1">Young leaves</tissue>
    </source>
</reference>
<sequence>MHSGLITPEELLGLLFQEEERLAEERRSTSINTQFGSAPSQAMLTQSSSLLQPTLPLNTNQSSILCQPPLSNYLAHNSPNHAQYMTSPPSVFLGESTSLVGWHRQLAHPNKALLR</sequence>
<name>A0AAN8YE10_SOLBU</name>
<accession>A0AAN8YE10</accession>
<dbReference type="Proteomes" id="UP001371456">
    <property type="component" value="Unassembled WGS sequence"/>
</dbReference>
<organism evidence="1 2">
    <name type="scientific">Solanum bulbocastanum</name>
    <name type="common">Wild potato</name>
    <dbReference type="NCBI Taxonomy" id="147425"/>
    <lineage>
        <taxon>Eukaryota</taxon>
        <taxon>Viridiplantae</taxon>
        <taxon>Streptophyta</taxon>
        <taxon>Embryophyta</taxon>
        <taxon>Tracheophyta</taxon>
        <taxon>Spermatophyta</taxon>
        <taxon>Magnoliopsida</taxon>
        <taxon>eudicotyledons</taxon>
        <taxon>Gunneridae</taxon>
        <taxon>Pentapetalae</taxon>
        <taxon>asterids</taxon>
        <taxon>lamiids</taxon>
        <taxon>Solanales</taxon>
        <taxon>Solanaceae</taxon>
        <taxon>Solanoideae</taxon>
        <taxon>Solaneae</taxon>
        <taxon>Solanum</taxon>
    </lineage>
</organism>
<gene>
    <name evidence="1" type="ORF">RDI58_013469</name>
</gene>
<keyword evidence="2" id="KW-1185">Reference proteome</keyword>
<comment type="caution">
    <text evidence="1">The sequence shown here is derived from an EMBL/GenBank/DDBJ whole genome shotgun (WGS) entry which is preliminary data.</text>
</comment>
<evidence type="ECO:0000313" key="2">
    <source>
        <dbReference type="Proteomes" id="UP001371456"/>
    </source>
</evidence>
<dbReference type="EMBL" id="JBANQN010000005">
    <property type="protein sequence ID" value="KAK6789669.1"/>
    <property type="molecule type" value="Genomic_DNA"/>
</dbReference>